<evidence type="ECO:0000313" key="2">
    <source>
        <dbReference type="EMBL" id="QUH29548.1"/>
    </source>
</evidence>
<dbReference type="RefSeq" id="WP_212693585.1">
    <property type="nucleotide sequence ID" value="NZ_CP058561.1"/>
</dbReference>
<proteinExistence type="predicted"/>
<dbReference type="AlphaFoldDB" id="A0A8J8MB49"/>
<organism evidence="2 3">
    <name type="scientific">Vallitalea guaymasensis</name>
    <dbReference type="NCBI Taxonomy" id="1185412"/>
    <lineage>
        <taxon>Bacteria</taxon>
        <taxon>Bacillati</taxon>
        <taxon>Bacillota</taxon>
        <taxon>Clostridia</taxon>
        <taxon>Lachnospirales</taxon>
        <taxon>Vallitaleaceae</taxon>
        <taxon>Vallitalea</taxon>
    </lineage>
</organism>
<feature type="transmembrane region" description="Helical" evidence="1">
    <location>
        <begin position="12"/>
        <end position="35"/>
    </location>
</feature>
<feature type="transmembrane region" description="Helical" evidence="1">
    <location>
        <begin position="103"/>
        <end position="120"/>
    </location>
</feature>
<evidence type="ECO:0000256" key="1">
    <source>
        <dbReference type="SAM" id="Phobius"/>
    </source>
</evidence>
<dbReference type="Proteomes" id="UP000677305">
    <property type="component" value="Chromosome"/>
</dbReference>
<sequence>MNLINKISTKKLVGINLFLFVSSGVIVLINIIINAIAMNKMLSPNNIASIGVGAFFRLCIVLGLAIEAYKGKNWARWGVVILSLISALINLQIFRLLDITVCNFLLFIINVIVVLSMSISKKVSTYYKKKTY</sequence>
<accession>A0A8J8MB49</accession>
<keyword evidence="1" id="KW-0472">Membrane</keyword>
<dbReference type="KEGG" id="vgu:HYG85_11780"/>
<name>A0A8J8MB49_9FIRM</name>
<keyword evidence="1" id="KW-0812">Transmembrane</keyword>
<dbReference type="EMBL" id="CP058561">
    <property type="protein sequence ID" value="QUH29548.1"/>
    <property type="molecule type" value="Genomic_DNA"/>
</dbReference>
<feature type="transmembrane region" description="Helical" evidence="1">
    <location>
        <begin position="77"/>
        <end position="97"/>
    </location>
</feature>
<evidence type="ECO:0000313" key="3">
    <source>
        <dbReference type="Proteomes" id="UP000677305"/>
    </source>
</evidence>
<keyword evidence="3" id="KW-1185">Reference proteome</keyword>
<feature type="transmembrane region" description="Helical" evidence="1">
    <location>
        <begin position="47"/>
        <end position="65"/>
    </location>
</feature>
<protein>
    <submittedName>
        <fullName evidence="2">Uncharacterized protein</fullName>
    </submittedName>
</protein>
<reference evidence="2 3" key="1">
    <citation type="submission" date="2020-07" db="EMBL/GenBank/DDBJ databases">
        <title>Vallitalea guaymasensis genome.</title>
        <authorList>
            <person name="Postec A."/>
        </authorList>
    </citation>
    <scope>NUCLEOTIDE SEQUENCE [LARGE SCALE GENOMIC DNA]</scope>
    <source>
        <strain evidence="2 3">Ra1766G1</strain>
    </source>
</reference>
<gene>
    <name evidence="2" type="ORF">HYG85_11780</name>
</gene>
<keyword evidence="1" id="KW-1133">Transmembrane helix</keyword>